<accession>A0A1E5VL56</accession>
<reference evidence="2 3" key="1">
    <citation type="submission" date="2016-09" db="EMBL/GenBank/DDBJ databases">
        <title>The draft genome of Dichanthelium oligosanthes: A C3 panicoid grass species.</title>
        <authorList>
            <person name="Studer A.J."/>
            <person name="Schnable J.C."/>
            <person name="Brutnell T.P."/>
        </authorList>
    </citation>
    <scope>NUCLEOTIDE SEQUENCE [LARGE SCALE GENOMIC DNA]</scope>
    <source>
        <strain evidence="3">cv. Kellogg 1175</strain>
        <tissue evidence="2">Leaf</tissue>
    </source>
</reference>
<evidence type="ECO:0000256" key="1">
    <source>
        <dbReference type="SAM" id="MobiDB-lite"/>
    </source>
</evidence>
<feature type="region of interest" description="Disordered" evidence="1">
    <location>
        <begin position="141"/>
        <end position="208"/>
    </location>
</feature>
<evidence type="ECO:0000313" key="3">
    <source>
        <dbReference type="Proteomes" id="UP000095767"/>
    </source>
</evidence>
<dbReference type="OrthoDB" id="696279at2759"/>
<protein>
    <submittedName>
        <fullName evidence="2">Uncharacterized protein</fullName>
    </submittedName>
</protein>
<comment type="caution">
    <text evidence="2">The sequence shown here is derived from an EMBL/GenBank/DDBJ whole genome shotgun (WGS) entry which is preliminary data.</text>
</comment>
<dbReference type="EMBL" id="LWDX02036059">
    <property type="protein sequence ID" value="OEL25870.1"/>
    <property type="molecule type" value="Genomic_DNA"/>
</dbReference>
<name>A0A1E5VL56_9POAL</name>
<feature type="compositionally biased region" description="Basic and acidic residues" evidence="1">
    <location>
        <begin position="148"/>
        <end position="159"/>
    </location>
</feature>
<organism evidence="2 3">
    <name type="scientific">Dichanthelium oligosanthes</name>
    <dbReference type="NCBI Taxonomy" id="888268"/>
    <lineage>
        <taxon>Eukaryota</taxon>
        <taxon>Viridiplantae</taxon>
        <taxon>Streptophyta</taxon>
        <taxon>Embryophyta</taxon>
        <taxon>Tracheophyta</taxon>
        <taxon>Spermatophyta</taxon>
        <taxon>Magnoliopsida</taxon>
        <taxon>Liliopsida</taxon>
        <taxon>Poales</taxon>
        <taxon>Poaceae</taxon>
        <taxon>PACMAD clade</taxon>
        <taxon>Panicoideae</taxon>
        <taxon>Panicodae</taxon>
        <taxon>Paniceae</taxon>
        <taxon>Dichantheliinae</taxon>
        <taxon>Dichanthelium</taxon>
    </lineage>
</organism>
<gene>
    <name evidence="2" type="ORF">BAE44_0013108</name>
</gene>
<feature type="compositionally biased region" description="Acidic residues" evidence="1">
    <location>
        <begin position="168"/>
        <end position="180"/>
    </location>
</feature>
<dbReference type="AlphaFoldDB" id="A0A1E5VL56"/>
<keyword evidence="3" id="KW-1185">Reference proteome</keyword>
<evidence type="ECO:0000313" key="2">
    <source>
        <dbReference type="EMBL" id="OEL25870.1"/>
    </source>
</evidence>
<dbReference type="Proteomes" id="UP000095767">
    <property type="component" value="Unassembled WGS sequence"/>
</dbReference>
<sequence length="300" mass="33198">MAAVAISAMPPSCSPSLHGPSRLSRASSAAAMPPPLLAADGAQTTLFTGEGYRALMRGQCEPLSFSEDALQSRLLLSDENLLLQAKLFCRDDDAQLQALPFSLNNLDAPISEDDVDILASMFCEEEIWVLCAAHGQQQARAQPAGGWRSDDEQAGEKRKSPPWPSCIPDDDEDDDMEETESPPSPPPPPVKRARTKSRSRRQDQEHARAIQCQLREWHNDGDRAWMYSAQGHVPLIGGPGEVLVPTTAAGSCNAMVVQYARWRRSVRVPTRFFVERAVQQGLAVPEQQPEEDWMMPEYEY</sequence>
<proteinExistence type="predicted"/>